<dbReference type="SMART" id="SM00343">
    <property type="entry name" value="ZnF_C2HC"/>
    <property type="match status" value="2"/>
</dbReference>
<keyword evidence="3" id="KW-0862">Zinc</keyword>
<feature type="region of interest" description="Disordered" evidence="5">
    <location>
        <begin position="1"/>
        <end position="83"/>
    </location>
</feature>
<feature type="domain" description="CCHC-type" evidence="6">
    <location>
        <begin position="441"/>
        <end position="456"/>
    </location>
</feature>
<dbReference type="KEGG" id="hai:109378712"/>
<dbReference type="Gene3D" id="1.10.1200.30">
    <property type="match status" value="1"/>
</dbReference>
<evidence type="ECO:0000259" key="6">
    <source>
        <dbReference type="PROSITE" id="PS50158"/>
    </source>
</evidence>
<accession>A0A8B7QPJ8</accession>
<dbReference type="PANTHER" id="PTHR40389">
    <property type="entry name" value="ENDOGENOUS RETROVIRUS GROUP K MEMBER 24 GAG POLYPROTEIN-RELATED"/>
    <property type="match status" value="1"/>
</dbReference>
<dbReference type="Pfam" id="PF19317">
    <property type="entry name" value="Gag_p24_C"/>
    <property type="match status" value="1"/>
</dbReference>
<dbReference type="PANTHER" id="PTHR40389:SF3">
    <property type="entry name" value="IGE-BINDING PROTEIN"/>
    <property type="match status" value="1"/>
</dbReference>
<dbReference type="GO" id="GO:0008270">
    <property type="term" value="F:zinc ion binding"/>
    <property type="evidence" value="ECO:0007669"/>
    <property type="project" value="UniProtKB-KW"/>
</dbReference>
<evidence type="ECO:0000256" key="5">
    <source>
        <dbReference type="SAM" id="MobiDB-lite"/>
    </source>
</evidence>
<dbReference type="GO" id="GO:0003676">
    <property type="term" value="F:nucleic acid binding"/>
    <property type="evidence" value="ECO:0007669"/>
    <property type="project" value="InterPro"/>
</dbReference>
<feature type="compositionally biased region" description="Pro residues" evidence="5">
    <location>
        <begin position="24"/>
        <end position="33"/>
    </location>
</feature>
<dbReference type="OrthoDB" id="9809438at2759"/>
<dbReference type="SUPFAM" id="SSF47943">
    <property type="entry name" value="Retrovirus capsid protein, N-terminal core domain"/>
    <property type="match status" value="1"/>
</dbReference>
<dbReference type="Proteomes" id="UP000694851">
    <property type="component" value="Unplaced"/>
</dbReference>
<dbReference type="InterPro" id="IPR050195">
    <property type="entry name" value="Primate_lentivir_Gag_pol-like"/>
</dbReference>
<feature type="compositionally biased region" description="Basic and acidic residues" evidence="5">
    <location>
        <begin position="1"/>
        <end position="20"/>
    </location>
</feature>
<dbReference type="InterPro" id="IPR008919">
    <property type="entry name" value="Retrov_capsid_N"/>
</dbReference>
<dbReference type="SUPFAM" id="SSF57756">
    <property type="entry name" value="Retrovirus zinc finger-like domains"/>
    <property type="match status" value="2"/>
</dbReference>
<name>A0A8B7QPJ8_HIPAR</name>
<protein>
    <submittedName>
        <fullName evidence="8">Endogenous retrovirus group K member 5 Gag polyprotein-like</fullName>
    </submittedName>
</protein>
<keyword evidence="2 4" id="KW-0863">Zinc-finger</keyword>
<dbReference type="InterPro" id="IPR001878">
    <property type="entry name" value="Znf_CCHC"/>
</dbReference>
<keyword evidence="7" id="KW-1185">Reference proteome</keyword>
<gene>
    <name evidence="8" type="primary">LOC109378712</name>
</gene>
<dbReference type="PROSITE" id="PS50158">
    <property type="entry name" value="ZF_CCHC"/>
    <property type="match status" value="1"/>
</dbReference>
<evidence type="ECO:0000256" key="2">
    <source>
        <dbReference type="ARBA" id="ARBA00022771"/>
    </source>
</evidence>
<reference evidence="8" key="1">
    <citation type="submission" date="2025-08" db="UniProtKB">
        <authorList>
            <consortium name="RefSeq"/>
        </authorList>
    </citation>
    <scope>IDENTIFICATION</scope>
    <source>
        <tissue evidence="8">Muscle</tissue>
    </source>
</reference>
<dbReference type="Gene3D" id="1.10.375.10">
    <property type="entry name" value="Human Immunodeficiency Virus Type 1 Capsid Protein"/>
    <property type="match status" value="1"/>
</dbReference>
<dbReference type="Pfam" id="PF00098">
    <property type="entry name" value="zf-CCHC"/>
    <property type="match status" value="1"/>
</dbReference>
<keyword evidence="1" id="KW-0479">Metal-binding</keyword>
<dbReference type="RefSeq" id="XP_019490556.1">
    <property type="nucleotide sequence ID" value="XM_019635011.1"/>
</dbReference>
<proteinExistence type="predicted"/>
<dbReference type="GO" id="GO:0016032">
    <property type="term" value="P:viral process"/>
    <property type="evidence" value="ECO:0007669"/>
    <property type="project" value="InterPro"/>
</dbReference>
<evidence type="ECO:0000313" key="8">
    <source>
        <dbReference type="RefSeq" id="XP_019490556.1"/>
    </source>
</evidence>
<dbReference type="InterPro" id="IPR008916">
    <property type="entry name" value="Retrov_capsid_C"/>
</dbReference>
<sequence length="552" mass="61207">MRGQEDSTGEKVNLEEESGSRPDPVAPTAPPPSFRLYEKVALDEELGPQDEEDLDKKVARYHNPNFDNPQLFLAQENLKQDSPKIESNLEQPKTESKSPRPPSPSAYVPLAAQVREMKRKMAEMGIWNEDMLDKPSCRGLEGAVVAPVVVPAGQKWKRQPRLQTSIQQAYLQGEDVSGFMAYPVLERPDGQGGVVRDHAPMPFKQLKEIKTACAQYGPTAPFTLTLIDTLSTESMAPAEWKQLSRACLSGGDFLLWRSDFSELCQITADINRGQNIPIDYDMLTGEGPYRELNDQLNFNPAAYVQTSAAARRAWAKIPGNGGRQTEDLAKIRQGPDELYQDFVARLIQSASRLMGGENQAGMMLVKQLAFENANAACQAALRPFRKKANLNDYIRLCSDIGPFYTQGLAIAAAMQGKTIKEVLFQRQRRGKARVAGPPGSCFECGQMGHQLKQCPKRQAEVSQQGQQPGLCPRCKRGKHWASECKSKRDASGNSLMQGNWKRGQPQAPKQCYGALLNFVPEQGIKTGNPFKTLLEQPQAAQDWTSVPPPTQY</sequence>
<dbReference type="AlphaFoldDB" id="A0A8B7QPJ8"/>
<feature type="region of interest" description="Disordered" evidence="5">
    <location>
        <begin position="485"/>
        <end position="504"/>
    </location>
</feature>
<feature type="compositionally biased region" description="Acidic residues" evidence="5">
    <location>
        <begin position="43"/>
        <end position="53"/>
    </location>
</feature>
<evidence type="ECO:0000256" key="1">
    <source>
        <dbReference type="ARBA" id="ARBA00022723"/>
    </source>
</evidence>
<organism evidence="7 8">
    <name type="scientific">Hipposideros armiger</name>
    <name type="common">Great Himalayan leaf-nosed bat</name>
    <dbReference type="NCBI Taxonomy" id="186990"/>
    <lineage>
        <taxon>Eukaryota</taxon>
        <taxon>Metazoa</taxon>
        <taxon>Chordata</taxon>
        <taxon>Craniata</taxon>
        <taxon>Vertebrata</taxon>
        <taxon>Euteleostomi</taxon>
        <taxon>Mammalia</taxon>
        <taxon>Eutheria</taxon>
        <taxon>Laurasiatheria</taxon>
        <taxon>Chiroptera</taxon>
        <taxon>Yinpterochiroptera</taxon>
        <taxon>Rhinolophoidea</taxon>
        <taxon>Hipposideridae</taxon>
        <taxon>Hipposideros</taxon>
    </lineage>
</organism>
<evidence type="ECO:0000256" key="4">
    <source>
        <dbReference type="PROSITE-ProRule" id="PRU00047"/>
    </source>
</evidence>
<dbReference type="Pfam" id="PF14787">
    <property type="entry name" value="zf-CCHC_5"/>
    <property type="match status" value="1"/>
</dbReference>
<dbReference type="Pfam" id="PF00607">
    <property type="entry name" value="Gag_p24"/>
    <property type="match status" value="1"/>
</dbReference>
<dbReference type="InterPro" id="IPR045345">
    <property type="entry name" value="Gag_p24_C"/>
</dbReference>
<evidence type="ECO:0000313" key="7">
    <source>
        <dbReference type="Proteomes" id="UP000694851"/>
    </source>
</evidence>
<dbReference type="GeneID" id="109378712"/>
<evidence type="ECO:0000256" key="3">
    <source>
        <dbReference type="ARBA" id="ARBA00022833"/>
    </source>
</evidence>
<dbReference type="SUPFAM" id="SSF47353">
    <property type="entry name" value="Retrovirus capsid dimerization domain-like"/>
    <property type="match status" value="1"/>
</dbReference>
<dbReference type="InterPro" id="IPR036875">
    <property type="entry name" value="Znf_CCHC_sf"/>
</dbReference>
<dbReference type="Gene3D" id="4.10.60.10">
    <property type="entry name" value="Zinc finger, CCHC-type"/>
    <property type="match status" value="1"/>
</dbReference>